<dbReference type="Pfam" id="PF05929">
    <property type="entry name" value="Phage_GPO"/>
    <property type="match status" value="1"/>
</dbReference>
<proteinExistence type="predicted"/>
<dbReference type="EMBL" id="CP157981">
    <property type="protein sequence ID" value="XBU16489.1"/>
    <property type="molecule type" value="Genomic_DNA"/>
</dbReference>
<gene>
    <name evidence="2" type="ORF">ABJ384_04815</name>
</gene>
<organism evidence="2">
    <name type="scientific">Acinetobacter sp. A1-4-2</name>
    <dbReference type="NCBI Taxonomy" id="3156489"/>
    <lineage>
        <taxon>Bacteria</taxon>
        <taxon>Pseudomonadati</taxon>
        <taxon>Pseudomonadota</taxon>
        <taxon>Gammaproteobacteria</taxon>
        <taxon>Moraxellales</taxon>
        <taxon>Moraxellaceae</taxon>
        <taxon>Acinetobacter</taxon>
    </lineage>
</organism>
<feature type="region of interest" description="Disordered" evidence="1">
    <location>
        <begin position="242"/>
        <end position="282"/>
    </location>
</feature>
<feature type="compositionally biased region" description="Polar residues" evidence="1">
    <location>
        <begin position="242"/>
        <end position="252"/>
    </location>
</feature>
<evidence type="ECO:0000313" key="2">
    <source>
        <dbReference type="EMBL" id="XBU16489.1"/>
    </source>
</evidence>
<evidence type="ECO:0000256" key="1">
    <source>
        <dbReference type="SAM" id="MobiDB-lite"/>
    </source>
</evidence>
<accession>A0AAU7T012</accession>
<name>A0AAU7T012_9GAMM</name>
<dbReference type="InterPro" id="IPR009228">
    <property type="entry name" value="Capsid_scaffold_GpO"/>
</dbReference>
<reference evidence="2" key="1">
    <citation type="submission" date="2024-06" db="EMBL/GenBank/DDBJ databases">
        <authorList>
            <person name="Song Z."/>
        </authorList>
    </citation>
    <scope>NUCLEOTIDE SEQUENCE</scope>
    <source>
        <strain evidence="2">A1-4-2</strain>
    </source>
</reference>
<feature type="compositionally biased region" description="Polar residues" evidence="1">
    <location>
        <begin position="271"/>
        <end position="282"/>
    </location>
</feature>
<dbReference type="RefSeq" id="WP_349929161.1">
    <property type="nucleotide sequence ID" value="NZ_CP157981.1"/>
</dbReference>
<feature type="compositionally biased region" description="Basic and acidic residues" evidence="1">
    <location>
        <begin position="253"/>
        <end position="269"/>
    </location>
</feature>
<protein>
    <submittedName>
        <fullName evidence="2">GPO family capsid scaffolding protein</fullName>
    </submittedName>
</protein>
<sequence>MSKDNKDKKYKSKWFRIAVAGDTTDGREIQADWIIQMAQNYNPDTYGARINIEHFRSVFPDGIFGAYGDVLALKTEKVTIDGEEKDALFAQIEPTQSLIELNKKKQKVYTSIEVDENFANKGSAYLIGLAVTDSPASLGTEMLQFAAGAKVNPLADKKQRPENLFTAAQEVTLEFEEVKESQSYSAGLLDKVKKLFSKQEQTEKKSAESFSEQEQAIVEIAQETANQGQAVSKLETDFNNLNTAHEQLQNDFNELKTKLDSEPDSDPRPKSGNSNFTEVVDC</sequence>
<dbReference type="AlphaFoldDB" id="A0AAU7T012"/>